<sequence length="385" mass="42719">MLRTAAERCCCLAALQVLPRAAAVLQPLQHAQQQAWPASIARTLFSSAESSQGGGAPQPPKSMLDAAMPHQGAAAEVLGAAANRAAAAQAAAAPPEQRSLARRLLRNLFDYAVLGSLAATVAGSWVYYKYSLQDVQQQLEELKQQQQKEPSLATEAWVKATEAYLSVAEPIDRKVREYADPSCDALLPELAPELRGRVKTLVLDLEGLLVHKEWSRAKGWQVLKRPGVEAFLLEMGRRYEVVIYTDEAAMYADPVINKIDPHRAVTYRLYRGDTQYHNGKHVRDLSKLNRDLSQVLFISAEPAAYMFQPENTLKLRTWDHAASGDTTLLDLIPFLQMVQEVHVDDVRDVVRSYDGEEDVAAAFKRRMAQLAHQKKGSSGGRFMRS</sequence>
<name>A0A383WCA3_TETOB</name>
<comment type="subcellular location">
    <subcellularLocation>
        <location evidence="1 12">Mitochondrion inner membrane</location>
        <topology evidence="1 12">Single-pass membrane protein</topology>
    </subcellularLocation>
</comment>
<comment type="similarity">
    <text evidence="2 12">Belongs to the TIM50 family.</text>
</comment>
<dbReference type="GO" id="GO:0005744">
    <property type="term" value="C:TIM23 mitochondrial import inner membrane translocase complex"/>
    <property type="evidence" value="ECO:0007669"/>
    <property type="project" value="UniProtKB-UniRule"/>
</dbReference>
<comment type="subunit">
    <text evidence="12">Component of the TIM23 complex.</text>
</comment>
<reference evidence="14 15" key="1">
    <citation type="submission" date="2016-10" db="EMBL/GenBank/DDBJ databases">
        <authorList>
            <person name="Cai Z."/>
        </authorList>
    </citation>
    <scope>NUCLEOTIDE SEQUENCE [LARGE SCALE GENOMIC DNA]</scope>
</reference>
<keyword evidence="4" id="KW-0812">Transmembrane</keyword>
<dbReference type="SUPFAM" id="SSF56784">
    <property type="entry name" value="HAD-like"/>
    <property type="match status" value="1"/>
</dbReference>
<dbReference type="InterPro" id="IPR050365">
    <property type="entry name" value="TIM50"/>
</dbReference>
<keyword evidence="3 12" id="KW-0813">Transport</keyword>
<dbReference type="GO" id="GO:0015031">
    <property type="term" value="P:protein transport"/>
    <property type="evidence" value="ECO:0007669"/>
    <property type="project" value="UniProtKB-KW"/>
</dbReference>
<evidence type="ECO:0000256" key="9">
    <source>
        <dbReference type="ARBA" id="ARBA00023010"/>
    </source>
</evidence>
<comment type="function">
    <text evidence="12">Essential component of the TIM23 complex, a complex that mediates the translocation of transit peptide-containing proteins across the mitochondrial inner membrane.</text>
</comment>
<dbReference type="SMART" id="SM00577">
    <property type="entry name" value="CPDc"/>
    <property type="match status" value="1"/>
</dbReference>
<evidence type="ECO:0000313" key="14">
    <source>
        <dbReference type="EMBL" id="SZX75061.1"/>
    </source>
</evidence>
<gene>
    <name evidence="14" type="ORF">BQ4739_LOCUS15371</name>
</gene>
<keyword evidence="5" id="KW-0999">Mitochondrion inner membrane</keyword>
<dbReference type="STRING" id="3088.A0A383WCA3"/>
<evidence type="ECO:0000256" key="4">
    <source>
        <dbReference type="ARBA" id="ARBA00022692"/>
    </source>
</evidence>
<dbReference type="AlphaFoldDB" id="A0A383WCA3"/>
<organism evidence="14 15">
    <name type="scientific">Tetradesmus obliquus</name>
    <name type="common">Green alga</name>
    <name type="synonym">Acutodesmus obliquus</name>
    <dbReference type="NCBI Taxonomy" id="3088"/>
    <lineage>
        <taxon>Eukaryota</taxon>
        <taxon>Viridiplantae</taxon>
        <taxon>Chlorophyta</taxon>
        <taxon>core chlorophytes</taxon>
        <taxon>Chlorophyceae</taxon>
        <taxon>CS clade</taxon>
        <taxon>Sphaeropleales</taxon>
        <taxon>Scenedesmaceae</taxon>
        <taxon>Tetradesmus</taxon>
    </lineage>
</organism>
<evidence type="ECO:0000256" key="7">
    <source>
        <dbReference type="ARBA" id="ARBA00022946"/>
    </source>
</evidence>
<evidence type="ECO:0000256" key="11">
    <source>
        <dbReference type="ARBA" id="ARBA00023136"/>
    </source>
</evidence>
<accession>A0A383WCA3</accession>
<dbReference type="Gene3D" id="3.40.50.1000">
    <property type="entry name" value="HAD superfamily/HAD-like"/>
    <property type="match status" value="1"/>
</dbReference>
<protein>
    <recommendedName>
        <fullName evidence="12">Mitochondrial import inner membrane translocase subunit TIM50</fullName>
    </recommendedName>
</protein>
<proteinExistence type="inferred from homology"/>
<keyword evidence="9 12" id="KW-0811">Translocation</keyword>
<keyword evidence="7 12" id="KW-0809">Transit peptide</keyword>
<evidence type="ECO:0000259" key="13">
    <source>
        <dbReference type="PROSITE" id="PS50969"/>
    </source>
</evidence>
<evidence type="ECO:0000256" key="10">
    <source>
        <dbReference type="ARBA" id="ARBA00023128"/>
    </source>
</evidence>
<evidence type="ECO:0000256" key="12">
    <source>
        <dbReference type="RuleBase" id="RU365079"/>
    </source>
</evidence>
<keyword evidence="8" id="KW-1133">Transmembrane helix</keyword>
<dbReference type="InterPro" id="IPR036412">
    <property type="entry name" value="HAD-like_sf"/>
</dbReference>
<keyword evidence="11" id="KW-0472">Membrane</keyword>
<dbReference type="PROSITE" id="PS50969">
    <property type="entry name" value="FCP1"/>
    <property type="match status" value="1"/>
</dbReference>
<evidence type="ECO:0000256" key="3">
    <source>
        <dbReference type="ARBA" id="ARBA00022448"/>
    </source>
</evidence>
<keyword evidence="15" id="KW-1185">Reference proteome</keyword>
<evidence type="ECO:0000256" key="5">
    <source>
        <dbReference type="ARBA" id="ARBA00022792"/>
    </source>
</evidence>
<feature type="domain" description="FCP1 homology" evidence="13">
    <location>
        <begin position="194"/>
        <end position="338"/>
    </location>
</feature>
<dbReference type="FunFam" id="3.40.50.1000:FF:000019">
    <property type="entry name" value="Mitochondrial import inner membrane translocase subunit TIM50"/>
    <property type="match status" value="1"/>
</dbReference>
<dbReference type="InterPro" id="IPR023214">
    <property type="entry name" value="HAD_sf"/>
</dbReference>
<evidence type="ECO:0000313" key="15">
    <source>
        <dbReference type="Proteomes" id="UP000256970"/>
    </source>
</evidence>
<dbReference type="Pfam" id="PF03031">
    <property type="entry name" value="NIF"/>
    <property type="match status" value="1"/>
</dbReference>
<keyword evidence="6 12" id="KW-0653">Protein transport</keyword>
<evidence type="ECO:0000256" key="1">
    <source>
        <dbReference type="ARBA" id="ARBA00004434"/>
    </source>
</evidence>
<keyword evidence="10 12" id="KW-0496">Mitochondrion</keyword>
<dbReference type="Proteomes" id="UP000256970">
    <property type="component" value="Unassembled WGS sequence"/>
</dbReference>
<dbReference type="CDD" id="cd07521">
    <property type="entry name" value="HAD_FCP1-like"/>
    <property type="match status" value="1"/>
</dbReference>
<evidence type="ECO:0000256" key="6">
    <source>
        <dbReference type="ARBA" id="ARBA00022927"/>
    </source>
</evidence>
<evidence type="ECO:0000256" key="8">
    <source>
        <dbReference type="ARBA" id="ARBA00022989"/>
    </source>
</evidence>
<dbReference type="EMBL" id="FNXT01001224">
    <property type="protein sequence ID" value="SZX75061.1"/>
    <property type="molecule type" value="Genomic_DNA"/>
</dbReference>
<dbReference type="InterPro" id="IPR004274">
    <property type="entry name" value="FCP1_dom"/>
</dbReference>
<evidence type="ECO:0000256" key="2">
    <source>
        <dbReference type="ARBA" id="ARBA00006344"/>
    </source>
</evidence>
<dbReference type="PANTHER" id="PTHR12210">
    <property type="entry name" value="DULLARD PROTEIN PHOSPHATASE"/>
    <property type="match status" value="1"/>
</dbReference>